<keyword evidence="3" id="KW-0547">Nucleotide-binding</keyword>
<keyword evidence="1" id="KW-0723">Serine/threonine-protein kinase</keyword>
<dbReference type="Proteomes" id="UP000078397">
    <property type="component" value="Unassembled WGS sequence"/>
</dbReference>
<keyword evidence="5" id="KW-0067">ATP-binding</keyword>
<dbReference type="RefSeq" id="XP_018148797.1">
    <property type="nucleotide sequence ID" value="XM_018280600.1"/>
</dbReference>
<dbReference type="GO" id="GO:0004674">
    <property type="term" value="F:protein serine/threonine kinase activity"/>
    <property type="evidence" value="ECO:0007669"/>
    <property type="project" value="UniProtKB-KW"/>
</dbReference>
<evidence type="ECO:0000256" key="5">
    <source>
        <dbReference type="ARBA" id="ARBA00022840"/>
    </source>
</evidence>
<dbReference type="Gene3D" id="3.30.200.20">
    <property type="entry name" value="Phosphorylase Kinase, domain 1"/>
    <property type="match status" value="1"/>
</dbReference>
<dbReference type="AlphaFoldDB" id="A0A179G4D2"/>
<dbReference type="STRING" id="1380566.A0A179G4D2"/>
<evidence type="ECO:0000256" key="3">
    <source>
        <dbReference type="ARBA" id="ARBA00022741"/>
    </source>
</evidence>
<evidence type="ECO:0000256" key="1">
    <source>
        <dbReference type="ARBA" id="ARBA00022527"/>
    </source>
</evidence>
<reference evidence="7 8" key="1">
    <citation type="journal article" date="2016" name="PLoS Pathog.">
        <title>Biosynthesis of antibiotic leucinostatins in bio-control fungus Purpureocillium lilacinum and their inhibition on phytophthora revealed by genome mining.</title>
        <authorList>
            <person name="Wang G."/>
            <person name="Liu Z."/>
            <person name="Lin R."/>
            <person name="Li E."/>
            <person name="Mao Z."/>
            <person name="Ling J."/>
            <person name="Yang Y."/>
            <person name="Yin W.B."/>
            <person name="Xie B."/>
        </authorList>
    </citation>
    <scope>NUCLEOTIDE SEQUENCE [LARGE SCALE GENOMIC DNA]</scope>
    <source>
        <strain evidence="7">170</strain>
    </source>
</reference>
<comment type="caution">
    <text evidence="7">The sequence shown here is derived from an EMBL/GenBank/DDBJ whole genome shotgun (WGS) entry which is preliminary data.</text>
</comment>
<keyword evidence="4" id="KW-0418">Kinase</keyword>
<evidence type="ECO:0000313" key="7">
    <source>
        <dbReference type="EMBL" id="OAQ72714.1"/>
    </source>
</evidence>
<name>A0A179G4D2_METCM</name>
<evidence type="ECO:0000256" key="2">
    <source>
        <dbReference type="ARBA" id="ARBA00022679"/>
    </source>
</evidence>
<dbReference type="Gene3D" id="1.10.510.10">
    <property type="entry name" value="Transferase(Phosphotransferase) domain 1"/>
    <property type="match status" value="1"/>
</dbReference>
<accession>A0A179G4D2</accession>
<dbReference type="GeneID" id="28844594"/>
<sequence>MKDRCQIDNRRYKDVFGRHVFPDDAEDIKSHRWFKNFPWDRVQSITPPFVPRITSLDDTHYFDESDPFTEPMVSLDDDPFDPTPDHTRWLLRDSRQLIQNLAIDLIATPYDSARLRSADRRIDKIFGITFEERKTLKTFIRMYGRKERKRPRDILLRDQDTKAPALEVRKKTAFMGYSWRRMRHGGYMTPNLGEDEMAEL</sequence>
<organism evidence="7 8">
    <name type="scientific">Pochonia chlamydosporia 170</name>
    <dbReference type="NCBI Taxonomy" id="1380566"/>
    <lineage>
        <taxon>Eukaryota</taxon>
        <taxon>Fungi</taxon>
        <taxon>Dikarya</taxon>
        <taxon>Ascomycota</taxon>
        <taxon>Pezizomycotina</taxon>
        <taxon>Sordariomycetes</taxon>
        <taxon>Hypocreomycetidae</taxon>
        <taxon>Hypocreales</taxon>
        <taxon>Clavicipitaceae</taxon>
        <taxon>Pochonia</taxon>
    </lineage>
</organism>
<proteinExistence type="predicted"/>
<dbReference type="GO" id="GO:0005524">
    <property type="term" value="F:ATP binding"/>
    <property type="evidence" value="ECO:0007669"/>
    <property type="project" value="UniProtKB-KW"/>
</dbReference>
<feature type="domain" description="AGC-kinase C-terminal" evidence="6">
    <location>
        <begin position="35"/>
        <end position="95"/>
    </location>
</feature>
<gene>
    <name evidence="7" type="ORF">VFPPC_00614</name>
</gene>
<evidence type="ECO:0000313" key="8">
    <source>
        <dbReference type="Proteomes" id="UP000078397"/>
    </source>
</evidence>
<dbReference type="KEGG" id="pchm:VFPPC_00614"/>
<evidence type="ECO:0000256" key="4">
    <source>
        <dbReference type="ARBA" id="ARBA00022777"/>
    </source>
</evidence>
<dbReference type="OrthoDB" id="3638488at2759"/>
<dbReference type="PROSITE" id="PS51285">
    <property type="entry name" value="AGC_KINASE_CTER"/>
    <property type="match status" value="1"/>
</dbReference>
<evidence type="ECO:0000259" key="6">
    <source>
        <dbReference type="PROSITE" id="PS51285"/>
    </source>
</evidence>
<keyword evidence="2" id="KW-0808">Transferase</keyword>
<dbReference type="InterPro" id="IPR000961">
    <property type="entry name" value="AGC-kinase_C"/>
</dbReference>
<protein>
    <submittedName>
        <fullName evidence="7">Splicing factor u2af large subunit</fullName>
    </submittedName>
</protein>
<keyword evidence="8" id="KW-1185">Reference proteome</keyword>
<dbReference type="EMBL" id="LSBJ02000001">
    <property type="protein sequence ID" value="OAQ72714.1"/>
    <property type="molecule type" value="Genomic_DNA"/>
</dbReference>